<proteinExistence type="predicted"/>
<dbReference type="KEGG" id="mrtj:KHC33_06735"/>
<name>A0A8E7B0J9_9EURY</name>
<gene>
    <name evidence="1" type="ORF">KHC33_06735</name>
</gene>
<organism evidence="1 2">
    <name type="scientific">Methanospirillum purgamenti</name>
    <dbReference type="NCBI Taxonomy" id="2834276"/>
    <lineage>
        <taxon>Archaea</taxon>
        <taxon>Methanobacteriati</taxon>
        <taxon>Methanobacteriota</taxon>
        <taxon>Stenosarchaea group</taxon>
        <taxon>Methanomicrobia</taxon>
        <taxon>Methanomicrobiales</taxon>
        <taxon>Methanospirillaceae</taxon>
        <taxon>Methanospirillum</taxon>
    </lineage>
</organism>
<dbReference type="GeneID" id="65096865"/>
<keyword evidence="2" id="KW-1185">Reference proteome</keyword>
<protein>
    <recommendedName>
        <fullName evidence="3">Transglutaminase domain-containing protein</fullName>
    </recommendedName>
</protein>
<dbReference type="EMBL" id="CP075546">
    <property type="protein sequence ID" value="QVV90175.1"/>
    <property type="molecule type" value="Genomic_DNA"/>
</dbReference>
<dbReference type="RefSeq" id="WP_214420949.1">
    <property type="nucleotide sequence ID" value="NZ_CP075546.1"/>
</dbReference>
<dbReference type="Proteomes" id="UP000680656">
    <property type="component" value="Chromosome"/>
</dbReference>
<evidence type="ECO:0000313" key="1">
    <source>
        <dbReference type="EMBL" id="QVV90175.1"/>
    </source>
</evidence>
<accession>A0A8E7B0J9</accession>
<evidence type="ECO:0000313" key="2">
    <source>
        <dbReference type="Proteomes" id="UP000680656"/>
    </source>
</evidence>
<reference evidence="1 2" key="1">
    <citation type="submission" date="2021-05" db="EMBL/GenBank/DDBJ databases">
        <title>A novel Methanospirillum isolate from a pyrite-forming mixed culture.</title>
        <authorList>
            <person name="Bunk B."/>
            <person name="Sproer C."/>
            <person name="Spring S."/>
            <person name="Pester M."/>
        </authorList>
    </citation>
    <scope>NUCLEOTIDE SEQUENCE [LARGE SCALE GENOMIC DNA]</scope>
    <source>
        <strain evidence="1 2">J.3.6.1-F.2.7.3</strain>
    </source>
</reference>
<evidence type="ECO:0008006" key="3">
    <source>
        <dbReference type="Google" id="ProtNLM"/>
    </source>
</evidence>
<sequence length="200" mass="23586">MFKRTISKGEEEFRETLFLEWTRGLSPREQRISIFSHIRNIPYAIIPDWEGPSDLVKMMITHNRGWCGPKHVLLIWMFQKLNIHIEYVIIPFRWKDQQVKYPPSLQNIVSYLPAVYHLCSKAFLDDKWCLLDVTWDPLLRKAGFPINDPWDGISETLPAVISTNSVKEKPKSNSSSQKLIKTVEFTHYLNKWLEDVRISE</sequence>
<dbReference type="AlphaFoldDB" id="A0A8E7B0J9"/>